<feature type="transmembrane region" description="Helical" evidence="1">
    <location>
        <begin position="39"/>
        <end position="58"/>
    </location>
</feature>
<keyword evidence="3" id="KW-1185">Reference proteome</keyword>
<organism evidence="2 3">
    <name type="scientific">Flavobacterium proteolyticum</name>
    <dbReference type="NCBI Taxonomy" id="2911683"/>
    <lineage>
        <taxon>Bacteria</taxon>
        <taxon>Pseudomonadati</taxon>
        <taxon>Bacteroidota</taxon>
        <taxon>Flavobacteriia</taxon>
        <taxon>Flavobacteriales</taxon>
        <taxon>Flavobacteriaceae</taxon>
        <taxon>Flavobacterium</taxon>
    </lineage>
</organism>
<feature type="transmembrane region" description="Helical" evidence="1">
    <location>
        <begin position="12"/>
        <end position="33"/>
    </location>
</feature>
<dbReference type="Proteomes" id="UP000656274">
    <property type="component" value="Unassembled WGS sequence"/>
</dbReference>
<evidence type="ECO:0000256" key="1">
    <source>
        <dbReference type="SAM" id="Phobius"/>
    </source>
</evidence>
<evidence type="ECO:0008006" key="4">
    <source>
        <dbReference type="Google" id="ProtNLM"/>
    </source>
</evidence>
<comment type="caution">
    <text evidence="2">The sequence shown here is derived from an EMBL/GenBank/DDBJ whole genome shotgun (WGS) entry which is preliminary data.</text>
</comment>
<proteinExistence type="predicted"/>
<protein>
    <recommendedName>
        <fullName evidence="4">2TM domain-containing protein</fullName>
    </recommendedName>
</protein>
<dbReference type="RefSeq" id="WP_194093504.1">
    <property type="nucleotide sequence ID" value="NZ_JADFTZ010000001.1"/>
</dbReference>
<name>A0ABR9WS82_9FLAO</name>
<gene>
    <name evidence="2" type="ORF">IM755_02705</name>
</gene>
<sequence length="103" mass="12090">MKKELSTSEIIIKGHLWVNLPITILIISGFYIIHEYLKQSFNIALIGGIVIGWTYWSFSVKRWIKWALTNNVDSEKLYKIGIRNLLIWSRNDIKQVADKLNKE</sequence>
<keyword evidence="1" id="KW-0472">Membrane</keyword>
<reference evidence="2 3" key="1">
    <citation type="submission" date="2020-10" db="EMBL/GenBank/DDBJ databases">
        <title>The genome sequence of Flavobacterium aquaticum 1Y8A.</title>
        <authorList>
            <person name="Liu Y."/>
        </authorList>
    </citation>
    <scope>NUCLEOTIDE SEQUENCE [LARGE SCALE GENOMIC DNA]</scope>
    <source>
        <strain evidence="2 3">1Y8A</strain>
    </source>
</reference>
<evidence type="ECO:0000313" key="3">
    <source>
        <dbReference type="Proteomes" id="UP000656274"/>
    </source>
</evidence>
<dbReference type="EMBL" id="JADFTZ010000001">
    <property type="protein sequence ID" value="MBE9575606.1"/>
    <property type="molecule type" value="Genomic_DNA"/>
</dbReference>
<accession>A0ABR9WS82</accession>
<keyword evidence="1" id="KW-0812">Transmembrane</keyword>
<evidence type="ECO:0000313" key="2">
    <source>
        <dbReference type="EMBL" id="MBE9575606.1"/>
    </source>
</evidence>
<keyword evidence="1" id="KW-1133">Transmembrane helix</keyword>